<dbReference type="InterPro" id="IPR009057">
    <property type="entry name" value="Homeodomain-like_sf"/>
</dbReference>
<evidence type="ECO:0000259" key="5">
    <source>
        <dbReference type="PROSITE" id="PS50977"/>
    </source>
</evidence>
<evidence type="ECO:0000313" key="7">
    <source>
        <dbReference type="Proteomes" id="UP000733379"/>
    </source>
</evidence>
<evidence type="ECO:0000313" key="6">
    <source>
        <dbReference type="EMBL" id="MBU3064515.1"/>
    </source>
</evidence>
<reference evidence="6 7" key="1">
    <citation type="submission" date="2021-06" db="EMBL/GenBank/DDBJ databases">
        <title>Actinomycetes sequencing.</title>
        <authorList>
            <person name="Shan Q."/>
        </authorList>
    </citation>
    <scope>NUCLEOTIDE SEQUENCE [LARGE SCALE GENOMIC DNA]</scope>
    <source>
        <strain evidence="6 7">NEAU-G5</strain>
    </source>
</reference>
<keyword evidence="3" id="KW-0804">Transcription</keyword>
<feature type="DNA-binding region" description="H-T-H motif" evidence="4">
    <location>
        <begin position="28"/>
        <end position="47"/>
    </location>
</feature>
<evidence type="ECO:0000256" key="4">
    <source>
        <dbReference type="PROSITE-ProRule" id="PRU00335"/>
    </source>
</evidence>
<dbReference type="InterPro" id="IPR001647">
    <property type="entry name" value="HTH_TetR"/>
</dbReference>
<dbReference type="SUPFAM" id="SSF48498">
    <property type="entry name" value="Tetracyclin repressor-like, C-terminal domain"/>
    <property type="match status" value="1"/>
</dbReference>
<dbReference type="Gene3D" id="1.10.10.60">
    <property type="entry name" value="Homeodomain-like"/>
    <property type="match status" value="1"/>
</dbReference>
<keyword evidence="1" id="KW-0805">Transcription regulation</keyword>
<dbReference type="InterPro" id="IPR036271">
    <property type="entry name" value="Tet_transcr_reg_TetR-rel_C_sf"/>
</dbReference>
<protein>
    <submittedName>
        <fullName evidence="6">TetR/AcrR family transcriptional regulator</fullName>
    </submittedName>
</protein>
<dbReference type="SUPFAM" id="SSF46689">
    <property type="entry name" value="Homeodomain-like"/>
    <property type="match status" value="1"/>
</dbReference>
<dbReference type="PRINTS" id="PR00455">
    <property type="entry name" value="HTHTETR"/>
</dbReference>
<dbReference type="PANTHER" id="PTHR30055">
    <property type="entry name" value="HTH-TYPE TRANSCRIPTIONAL REGULATOR RUTR"/>
    <property type="match status" value="1"/>
</dbReference>
<dbReference type="RefSeq" id="WP_215919774.1">
    <property type="nucleotide sequence ID" value="NZ_JAHKNI010000008.1"/>
</dbReference>
<dbReference type="PANTHER" id="PTHR30055:SF151">
    <property type="entry name" value="TRANSCRIPTIONAL REGULATORY PROTEIN"/>
    <property type="match status" value="1"/>
</dbReference>
<sequence>MPRETLTREQIVTGAVEVLDAEGVDGLNVRRLGTQLGVASTAMYYHVKNKEELVTLAADLVWQEIALPDPGRGEWRSAAAALAREVYGMIGRHFWLLPAMSTHLVYGPGKARFDECCLGVFEGAGFSGDDADHASATVLMYVIGAAHGSAAEQAWRARLRRDGAEEAPRIRETLTYVTDIARQFPRLRARLAASESNDVETLSSDTSFEFGLQTVLDGLQSRLEAGQEK</sequence>
<dbReference type="InterPro" id="IPR050109">
    <property type="entry name" value="HTH-type_TetR-like_transc_reg"/>
</dbReference>
<evidence type="ECO:0000256" key="1">
    <source>
        <dbReference type="ARBA" id="ARBA00023015"/>
    </source>
</evidence>
<gene>
    <name evidence="6" type="ORF">KO481_23650</name>
</gene>
<dbReference type="Gene3D" id="1.10.357.10">
    <property type="entry name" value="Tetracycline Repressor, domain 2"/>
    <property type="match status" value="1"/>
</dbReference>
<accession>A0ABS6B442</accession>
<keyword evidence="7" id="KW-1185">Reference proteome</keyword>
<dbReference type="Proteomes" id="UP000733379">
    <property type="component" value="Unassembled WGS sequence"/>
</dbReference>
<keyword evidence="2 4" id="KW-0238">DNA-binding</keyword>
<comment type="caution">
    <text evidence="6">The sequence shown here is derived from an EMBL/GenBank/DDBJ whole genome shotgun (WGS) entry which is preliminary data.</text>
</comment>
<dbReference type="PROSITE" id="PS50977">
    <property type="entry name" value="HTH_TETR_2"/>
    <property type="match status" value="1"/>
</dbReference>
<dbReference type="Pfam" id="PF00440">
    <property type="entry name" value="TetR_N"/>
    <property type="match status" value="1"/>
</dbReference>
<feature type="domain" description="HTH tetR-type" evidence="5">
    <location>
        <begin position="5"/>
        <end position="65"/>
    </location>
</feature>
<proteinExistence type="predicted"/>
<organism evidence="6 7">
    <name type="scientific">Nocardia albiluteola</name>
    <dbReference type="NCBI Taxonomy" id="2842303"/>
    <lineage>
        <taxon>Bacteria</taxon>
        <taxon>Bacillati</taxon>
        <taxon>Actinomycetota</taxon>
        <taxon>Actinomycetes</taxon>
        <taxon>Mycobacteriales</taxon>
        <taxon>Nocardiaceae</taxon>
        <taxon>Nocardia</taxon>
    </lineage>
</organism>
<evidence type="ECO:0000256" key="3">
    <source>
        <dbReference type="ARBA" id="ARBA00023163"/>
    </source>
</evidence>
<evidence type="ECO:0000256" key="2">
    <source>
        <dbReference type="ARBA" id="ARBA00023125"/>
    </source>
</evidence>
<dbReference type="EMBL" id="JAHKNI010000008">
    <property type="protein sequence ID" value="MBU3064515.1"/>
    <property type="molecule type" value="Genomic_DNA"/>
</dbReference>
<dbReference type="InterPro" id="IPR004111">
    <property type="entry name" value="Repressor_TetR_C"/>
</dbReference>
<name>A0ABS6B442_9NOCA</name>
<dbReference type="Pfam" id="PF02909">
    <property type="entry name" value="TetR_C_1"/>
    <property type="match status" value="1"/>
</dbReference>